<dbReference type="GO" id="GO:0016787">
    <property type="term" value="F:hydrolase activity"/>
    <property type="evidence" value="ECO:0007669"/>
    <property type="project" value="UniProtKB-KW"/>
</dbReference>
<feature type="region of interest" description="Disordered" evidence="1">
    <location>
        <begin position="256"/>
        <end position="335"/>
    </location>
</feature>
<dbReference type="EMBL" id="MU070220">
    <property type="protein sequence ID" value="KAF5828972.1"/>
    <property type="molecule type" value="Genomic_DNA"/>
</dbReference>
<accession>A0ABQ7G2Z6</accession>
<evidence type="ECO:0000313" key="4">
    <source>
        <dbReference type="Proteomes" id="UP000815325"/>
    </source>
</evidence>
<sequence length="335" mass="36678">MLKAVNIFFLSQPFFAAAPLGLLGPFVPVGGASLSKMLRLLALHSFRTSAAIFKWQIERTNLDINIGDIAEIVYMDAPNPASGPIPRDVRPFFGDGPFYEWTTVQEMGDQFEFDVEKLERSMSEVEKKLRDEGPFDGLIGFSQGTLLASVIVMLQHRGLILQTVPPLKFCILFAGLKSRYPPHAEVFKMGKVPVPSLHIYGDRDQIREHCVDLANAFQDPIVIQHPRGHSIPSLLPHQLAVMRAFLSSFLEKEKGGTAAIPGNDGSNRIIPNASDRTMSRRHSAQAASSPTVASAAPSLPASSLRKLHSSHSKPNRGRMQAGRLPGSSKPIVSKL</sequence>
<protein>
    <submittedName>
        <fullName evidence="3">Serine hydrolase-domain-containing protein</fullName>
    </submittedName>
</protein>
<dbReference type="PANTHER" id="PTHR22778:SF51">
    <property type="entry name" value="DIHYDROFOLATE REDUCTASE"/>
    <property type="match status" value="1"/>
</dbReference>
<dbReference type="InterPro" id="IPR029058">
    <property type="entry name" value="AB_hydrolase_fold"/>
</dbReference>
<feature type="domain" description="Serine hydrolase" evidence="2">
    <location>
        <begin position="35"/>
        <end position="237"/>
    </location>
</feature>
<proteinExistence type="predicted"/>
<name>A0ABQ7G2Z6_DUNSA</name>
<evidence type="ECO:0000259" key="2">
    <source>
        <dbReference type="Pfam" id="PF03959"/>
    </source>
</evidence>
<organism evidence="3 4">
    <name type="scientific">Dunaliella salina</name>
    <name type="common">Green alga</name>
    <name type="synonym">Protococcus salinus</name>
    <dbReference type="NCBI Taxonomy" id="3046"/>
    <lineage>
        <taxon>Eukaryota</taxon>
        <taxon>Viridiplantae</taxon>
        <taxon>Chlorophyta</taxon>
        <taxon>core chlorophytes</taxon>
        <taxon>Chlorophyceae</taxon>
        <taxon>CS clade</taxon>
        <taxon>Chlamydomonadales</taxon>
        <taxon>Dunaliellaceae</taxon>
        <taxon>Dunaliella</taxon>
    </lineage>
</organism>
<keyword evidence="4" id="KW-1185">Reference proteome</keyword>
<feature type="compositionally biased region" description="Basic residues" evidence="1">
    <location>
        <begin position="305"/>
        <end position="316"/>
    </location>
</feature>
<feature type="compositionally biased region" description="Low complexity" evidence="1">
    <location>
        <begin position="284"/>
        <end position="304"/>
    </location>
</feature>
<keyword evidence="3" id="KW-0378">Hydrolase</keyword>
<dbReference type="Gene3D" id="3.40.50.1820">
    <property type="entry name" value="alpha/beta hydrolase"/>
    <property type="match status" value="1"/>
</dbReference>
<comment type="caution">
    <text evidence="3">The sequence shown here is derived from an EMBL/GenBank/DDBJ whole genome shotgun (WGS) entry which is preliminary data.</text>
</comment>
<evidence type="ECO:0000313" key="3">
    <source>
        <dbReference type="EMBL" id="KAF5828972.1"/>
    </source>
</evidence>
<gene>
    <name evidence="3" type="ORF">DUNSADRAFT_16750</name>
</gene>
<evidence type="ECO:0000256" key="1">
    <source>
        <dbReference type="SAM" id="MobiDB-lite"/>
    </source>
</evidence>
<dbReference type="SUPFAM" id="SSF53474">
    <property type="entry name" value="alpha/beta-Hydrolases"/>
    <property type="match status" value="1"/>
</dbReference>
<reference evidence="3" key="1">
    <citation type="submission" date="2017-08" db="EMBL/GenBank/DDBJ databases">
        <authorList>
            <person name="Polle J.E."/>
            <person name="Barry K."/>
            <person name="Cushman J."/>
            <person name="Schmutz J."/>
            <person name="Tran D."/>
            <person name="Hathwaick L.T."/>
            <person name="Yim W.C."/>
            <person name="Jenkins J."/>
            <person name="Mckie-Krisberg Z.M."/>
            <person name="Prochnik S."/>
            <person name="Lindquist E."/>
            <person name="Dockter R.B."/>
            <person name="Adam C."/>
            <person name="Molina H."/>
            <person name="Bunkerborg J."/>
            <person name="Jin E."/>
            <person name="Buchheim M."/>
            <person name="Magnuson J."/>
        </authorList>
    </citation>
    <scope>NUCLEOTIDE SEQUENCE</scope>
    <source>
        <strain evidence="3">CCAP 19/18</strain>
    </source>
</reference>
<dbReference type="Pfam" id="PF03959">
    <property type="entry name" value="FSH1"/>
    <property type="match status" value="1"/>
</dbReference>
<dbReference type="InterPro" id="IPR005645">
    <property type="entry name" value="FSH-like_dom"/>
</dbReference>
<dbReference type="Proteomes" id="UP000815325">
    <property type="component" value="Unassembled WGS sequence"/>
</dbReference>
<dbReference type="PANTHER" id="PTHR22778">
    <property type="entry name" value="OVARIAN CANCER GENE-2 PROTEIN-RELATED"/>
    <property type="match status" value="1"/>
</dbReference>